<accession>A0ABV5U5W3</accession>
<organism evidence="3 4">
    <name type="scientific">Amycolatopsis plumensis</name>
    <dbReference type="NCBI Taxonomy" id="236508"/>
    <lineage>
        <taxon>Bacteria</taxon>
        <taxon>Bacillati</taxon>
        <taxon>Actinomycetota</taxon>
        <taxon>Actinomycetes</taxon>
        <taxon>Pseudonocardiales</taxon>
        <taxon>Pseudonocardiaceae</taxon>
        <taxon>Amycolatopsis</taxon>
    </lineage>
</organism>
<sequence>MTVRITRGADAPRYHPPRHSGVDARRLQGHEAGPTQRFWVGESRYQPGAVAERSATTEETVYVVLDGELRLILEDGSAQALASGDSVHLPRGTTRSVENTSGRDARLLVIIATPSRTES</sequence>
<comment type="caution">
    <text evidence="3">The sequence shown here is derived from an EMBL/GenBank/DDBJ whole genome shotgun (WGS) entry which is preliminary data.</text>
</comment>
<evidence type="ECO:0000256" key="1">
    <source>
        <dbReference type="SAM" id="MobiDB-lite"/>
    </source>
</evidence>
<evidence type="ECO:0000313" key="4">
    <source>
        <dbReference type="Proteomes" id="UP001589535"/>
    </source>
</evidence>
<evidence type="ECO:0000259" key="2">
    <source>
        <dbReference type="Pfam" id="PF07883"/>
    </source>
</evidence>
<evidence type="ECO:0000313" key="3">
    <source>
        <dbReference type="EMBL" id="MFB9686789.1"/>
    </source>
</evidence>
<dbReference type="Proteomes" id="UP001589535">
    <property type="component" value="Unassembled WGS sequence"/>
</dbReference>
<dbReference type="Pfam" id="PF07883">
    <property type="entry name" value="Cupin_2"/>
    <property type="match status" value="1"/>
</dbReference>
<gene>
    <name evidence="3" type="ORF">ACFFTO_21625</name>
</gene>
<dbReference type="SUPFAM" id="SSF51182">
    <property type="entry name" value="RmlC-like cupins"/>
    <property type="match status" value="1"/>
</dbReference>
<feature type="compositionally biased region" description="Basic and acidic residues" evidence="1">
    <location>
        <begin position="20"/>
        <end position="29"/>
    </location>
</feature>
<reference evidence="3 4" key="1">
    <citation type="submission" date="2024-09" db="EMBL/GenBank/DDBJ databases">
        <authorList>
            <person name="Sun Q."/>
            <person name="Mori K."/>
        </authorList>
    </citation>
    <scope>NUCLEOTIDE SEQUENCE [LARGE SCALE GENOMIC DNA]</scope>
    <source>
        <strain evidence="3 4">JCM 13852</strain>
    </source>
</reference>
<protein>
    <submittedName>
        <fullName evidence="3">Cupin domain-containing protein</fullName>
    </submittedName>
</protein>
<dbReference type="InterPro" id="IPR013096">
    <property type="entry name" value="Cupin_2"/>
</dbReference>
<name>A0ABV5U5W3_9PSEU</name>
<feature type="region of interest" description="Disordered" evidence="1">
    <location>
        <begin position="1"/>
        <end position="35"/>
    </location>
</feature>
<dbReference type="CDD" id="cd20299">
    <property type="entry name" value="cupin_YP766765-like"/>
    <property type="match status" value="1"/>
</dbReference>
<keyword evidence="4" id="KW-1185">Reference proteome</keyword>
<dbReference type="EMBL" id="JBHMBK010000016">
    <property type="protein sequence ID" value="MFB9686789.1"/>
    <property type="molecule type" value="Genomic_DNA"/>
</dbReference>
<dbReference type="InterPro" id="IPR011051">
    <property type="entry name" value="RmlC_Cupin_sf"/>
</dbReference>
<proteinExistence type="predicted"/>
<feature type="domain" description="Cupin type-2" evidence="2">
    <location>
        <begin position="43"/>
        <end position="110"/>
    </location>
</feature>
<dbReference type="Gene3D" id="2.60.120.10">
    <property type="entry name" value="Jelly Rolls"/>
    <property type="match status" value="1"/>
</dbReference>
<dbReference type="RefSeq" id="WP_378196531.1">
    <property type="nucleotide sequence ID" value="NZ_JBHMBK010000016.1"/>
</dbReference>
<dbReference type="InterPro" id="IPR014710">
    <property type="entry name" value="RmlC-like_jellyroll"/>
</dbReference>